<protein>
    <submittedName>
        <fullName evidence="2">Uncharacterized protein</fullName>
    </submittedName>
</protein>
<gene>
    <name evidence="2" type="ORF">SAMN04488082_10269</name>
</gene>
<dbReference type="AlphaFoldDB" id="A0A1I3PQV7"/>
<accession>A0A1I3PQV7</accession>
<dbReference type="SUPFAM" id="SSF48452">
    <property type="entry name" value="TPR-like"/>
    <property type="match status" value="1"/>
</dbReference>
<feature type="region of interest" description="Disordered" evidence="1">
    <location>
        <begin position="121"/>
        <end position="146"/>
    </location>
</feature>
<evidence type="ECO:0000313" key="2">
    <source>
        <dbReference type="EMBL" id="SFJ23376.1"/>
    </source>
</evidence>
<organism evidence="2 3">
    <name type="scientific">Desulfomicrobium apsheronum</name>
    <dbReference type="NCBI Taxonomy" id="52560"/>
    <lineage>
        <taxon>Bacteria</taxon>
        <taxon>Pseudomonadati</taxon>
        <taxon>Thermodesulfobacteriota</taxon>
        <taxon>Desulfovibrionia</taxon>
        <taxon>Desulfovibrionales</taxon>
        <taxon>Desulfomicrobiaceae</taxon>
        <taxon>Desulfomicrobium</taxon>
    </lineage>
</organism>
<feature type="compositionally biased region" description="Basic and acidic residues" evidence="1">
    <location>
        <begin position="132"/>
        <end position="146"/>
    </location>
</feature>
<dbReference type="Proteomes" id="UP000198635">
    <property type="component" value="Unassembled WGS sequence"/>
</dbReference>
<dbReference type="Gene3D" id="1.25.40.10">
    <property type="entry name" value="Tetratricopeptide repeat domain"/>
    <property type="match status" value="1"/>
</dbReference>
<dbReference type="RefSeq" id="WP_177192984.1">
    <property type="nucleotide sequence ID" value="NZ_FORX01000002.1"/>
</dbReference>
<keyword evidence="3" id="KW-1185">Reference proteome</keyword>
<evidence type="ECO:0000313" key="3">
    <source>
        <dbReference type="Proteomes" id="UP000198635"/>
    </source>
</evidence>
<dbReference type="STRING" id="52560.SAMN04488082_10269"/>
<sequence>MNLQRQHRETLLILGYMYLRMGELERAGRLFAALIAVSGERAGSSGTPALDVLDRLAHASMAMVDLERDDPGAALDNLHKAMDGRVLSSREAALHLLRARALWRQDRREEARQAVDAFIGLGGRLDGGQSDGEAKSARSDKSGTRA</sequence>
<name>A0A1I3PQV7_9BACT</name>
<dbReference type="EMBL" id="FORX01000002">
    <property type="protein sequence ID" value="SFJ23376.1"/>
    <property type="molecule type" value="Genomic_DNA"/>
</dbReference>
<dbReference type="InterPro" id="IPR011990">
    <property type="entry name" value="TPR-like_helical_dom_sf"/>
</dbReference>
<proteinExistence type="predicted"/>
<evidence type="ECO:0000256" key="1">
    <source>
        <dbReference type="SAM" id="MobiDB-lite"/>
    </source>
</evidence>
<feature type="compositionally biased region" description="Gly residues" evidence="1">
    <location>
        <begin position="121"/>
        <end position="130"/>
    </location>
</feature>
<reference evidence="3" key="1">
    <citation type="submission" date="2016-10" db="EMBL/GenBank/DDBJ databases">
        <authorList>
            <person name="Varghese N."/>
            <person name="Submissions S."/>
        </authorList>
    </citation>
    <scope>NUCLEOTIDE SEQUENCE [LARGE SCALE GENOMIC DNA]</scope>
    <source>
        <strain evidence="3">DSM 5918</strain>
    </source>
</reference>